<evidence type="ECO:0000259" key="2">
    <source>
        <dbReference type="Pfam" id="PF01458"/>
    </source>
</evidence>
<evidence type="ECO:0000313" key="5">
    <source>
        <dbReference type="Proteomes" id="UP000035489"/>
    </source>
</evidence>
<dbReference type="Proteomes" id="UP000035489">
    <property type="component" value="Unassembled WGS sequence"/>
</dbReference>
<reference evidence="4 5" key="1">
    <citation type="submission" date="2015-05" db="EMBL/GenBank/DDBJ databases">
        <title>Draft genome sequence of Microvirga vignae strain BR3299, a novel nitrogen fixing bacteria isolated from Brazil semi-aired region.</title>
        <authorList>
            <person name="Zilli J.E."/>
            <person name="Passos S.R."/>
            <person name="Leite J."/>
            <person name="Baldani J.I."/>
            <person name="Xavier G.R."/>
            <person name="Rumjaneck N.G."/>
            <person name="Simoes-Araujo J.L."/>
        </authorList>
    </citation>
    <scope>NUCLEOTIDE SEQUENCE [LARGE SCALE GENOMIC DNA]</scope>
    <source>
        <strain evidence="4 5">BR3299</strain>
    </source>
</reference>
<dbReference type="AlphaFoldDB" id="A0A0H1RD94"/>
<protein>
    <submittedName>
        <fullName evidence="4">Fe-S cluster assembly protein SufD</fullName>
    </submittedName>
</protein>
<feature type="domain" description="SUF system FeS cluster assembly SufBD core" evidence="2">
    <location>
        <begin position="179"/>
        <end position="408"/>
    </location>
</feature>
<dbReference type="EMBL" id="LCYG01000023">
    <property type="protein sequence ID" value="KLK93049.1"/>
    <property type="molecule type" value="Genomic_DNA"/>
</dbReference>
<dbReference type="NCBIfam" id="TIGR01981">
    <property type="entry name" value="sufD"/>
    <property type="match status" value="1"/>
</dbReference>
<dbReference type="PATRIC" id="fig|1225564.3.peg.2815"/>
<dbReference type="InterPro" id="IPR000825">
    <property type="entry name" value="SUF_FeS_clus_asmbl_SufBD_core"/>
</dbReference>
<keyword evidence="5" id="KW-1185">Reference proteome</keyword>
<feature type="domain" description="SUF system FeS cluster assembly SufBD N-terminal" evidence="3">
    <location>
        <begin position="31"/>
        <end position="167"/>
    </location>
</feature>
<dbReference type="SUPFAM" id="SSF101960">
    <property type="entry name" value="Stabilizer of iron transporter SufD"/>
    <property type="match status" value="1"/>
</dbReference>
<accession>A0A0H1RD94</accession>
<dbReference type="PANTHER" id="PTHR43575">
    <property type="entry name" value="PROTEIN ABCI7, CHLOROPLASTIC"/>
    <property type="match status" value="1"/>
</dbReference>
<evidence type="ECO:0000259" key="3">
    <source>
        <dbReference type="Pfam" id="PF19295"/>
    </source>
</evidence>
<evidence type="ECO:0000313" key="4">
    <source>
        <dbReference type="EMBL" id="KLK93049.1"/>
    </source>
</evidence>
<name>A0A0H1RD94_9HYPH</name>
<dbReference type="InterPro" id="IPR037284">
    <property type="entry name" value="SUF_FeS_clus_asmbl_SufBD_sf"/>
</dbReference>
<dbReference type="InterPro" id="IPR045595">
    <property type="entry name" value="SufBD_N"/>
</dbReference>
<dbReference type="PANTHER" id="PTHR43575:SF1">
    <property type="entry name" value="PROTEIN ABCI7, CHLOROPLASTIC"/>
    <property type="match status" value="1"/>
</dbReference>
<evidence type="ECO:0000256" key="1">
    <source>
        <dbReference type="ARBA" id="ARBA00043967"/>
    </source>
</evidence>
<organism evidence="4 5">
    <name type="scientific">Microvirga vignae</name>
    <dbReference type="NCBI Taxonomy" id="1225564"/>
    <lineage>
        <taxon>Bacteria</taxon>
        <taxon>Pseudomonadati</taxon>
        <taxon>Pseudomonadota</taxon>
        <taxon>Alphaproteobacteria</taxon>
        <taxon>Hyphomicrobiales</taxon>
        <taxon>Methylobacteriaceae</taxon>
        <taxon>Microvirga</taxon>
    </lineage>
</organism>
<dbReference type="InterPro" id="IPR055346">
    <property type="entry name" value="Fe-S_cluster_assembly_SufBD"/>
</dbReference>
<dbReference type="Pfam" id="PF01458">
    <property type="entry name" value="SUFBD_core"/>
    <property type="match status" value="1"/>
</dbReference>
<dbReference type="Pfam" id="PF19295">
    <property type="entry name" value="SufBD_N"/>
    <property type="match status" value="1"/>
</dbReference>
<comment type="caution">
    <text evidence="4">The sequence shown here is derived from an EMBL/GenBank/DDBJ whole genome shotgun (WGS) entry which is preliminary data.</text>
</comment>
<dbReference type="InterPro" id="IPR011542">
    <property type="entry name" value="SUF_FeS_clus_asmbl_SufD"/>
</dbReference>
<dbReference type="GO" id="GO:0016226">
    <property type="term" value="P:iron-sulfur cluster assembly"/>
    <property type="evidence" value="ECO:0007669"/>
    <property type="project" value="InterPro"/>
</dbReference>
<dbReference type="STRING" id="1225564.AA309_10755"/>
<sequence>MADVTLMKTPAETALAQAFESAKTTLPGNAESRAQAFEQFNLRGLPHRRVEEFKYTDLRALLREIAPFAGVPTADETKVALQGSKAFSNVAALQVPFVNGHFVREAVDFHNLPEGIELVPLREALADGHEWLAHLSPVPWASDNPVYQLNTSFMADGVMIRVAGSVETPVHLRFVTAAASAVATATRVLVVVEEGSSFTLIESHESTDGANHQPNDVVEMLVGDRTNVQHVRQNAEGDRTLALSTLALKIGSEAVFNSINVVTGAATSRHQVYAILNGENTNLRVNGATMLKGTQHGDSTLVVEHNALHCESRELFKTVVDDEATGVFQGKIIVPHHAQKTDGRMMSAALLLGENAAMNNKPELEIFADDVQCAHGATCGQLDEDLLFYLMARGLPKKEAESLLVQAFLGEAIEFVENESAREALVGTVESWLKART</sequence>
<dbReference type="RefSeq" id="WP_047189021.1">
    <property type="nucleotide sequence ID" value="NZ_LCYG01000023.1"/>
</dbReference>
<comment type="similarity">
    <text evidence="1">Belongs to the iron-sulfur cluster assembly SufBD family.</text>
</comment>
<gene>
    <name evidence="4" type="ORF">AA309_10755</name>
</gene>
<proteinExistence type="inferred from homology"/>
<dbReference type="OrthoDB" id="9768262at2"/>